<dbReference type="Proteomes" id="UP000663722">
    <property type="component" value="Chromosome"/>
</dbReference>
<evidence type="ECO:0000313" key="3">
    <source>
        <dbReference type="Proteomes" id="UP000663722"/>
    </source>
</evidence>
<keyword evidence="1" id="KW-0812">Transmembrane</keyword>
<keyword evidence="3" id="KW-1185">Reference proteome</keyword>
<keyword evidence="1" id="KW-0472">Membrane</keyword>
<feature type="transmembrane region" description="Helical" evidence="1">
    <location>
        <begin position="89"/>
        <end position="110"/>
    </location>
</feature>
<sequence length="170" mass="19758">MTDMLFRILTKMFLRFVLPIILIIIGSIFAFNLISYNISNTSAHTTLDGLLNNLVHSIEKNSGEKVSIVKEYEKRIYDMMLSDLQNDKTMFYILMVAISLIFLVIFMNLIKILTALNPSILIFPERYEVVPKEEAEAMKVLKKVIGQEQLMKENVMRLLDHRKQKRSSRA</sequence>
<gene>
    <name evidence="2" type="ORF">dnm_094400</name>
</gene>
<name>A0A975BYC5_9BACT</name>
<proteinExistence type="predicted"/>
<protein>
    <submittedName>
        <fullName evidence="2">Uncharacterized protein</fullName>
    </submittedName>
</protein>
<feature type="transmembrane region" description="Helical" evidence="1">
    <location>
        <begin position="12"/>
        <end position="34"/>
    </location>
</feature>
<reference evidence="2" key="1">
    <citation type="journal article" date="2021" name="Microb. Physiol.">
        <title>Proteogenomic Insights into the Physiology of Marine, Sulfate-Reducing, Filamentous Desulfonema limicola and Desulfonema magnum.</title>
        <authorList>
            <person name="Schnaars V."/>
            <person name="Wohlbrand L."/>
            <person name="Scheve S."/>
            <person name="Hinrichs C."/>
            <person name="Reinhardt R."/>
            <person name="Rabus R."/>
        </authorList>
    </citation>
    <scope>NUCLEOTIDE SEQUENCE</scope>
    <source>
        <strain evidence="2">4be13</strain>
    </source>
</reference>
<evidence type="ECO:0000313" key="2">
    <source>
        <dbReference type="EMBL" id="QTA93339.1"/>
    </source>
</evidence>
<dbReference type="EMBL" id="CP061800">
    <property type="protein sequence ID" value="QTA93339.1"/>
    <property type="molecule type" value="Genomic_DNA"/>
</dbReference>
<evidence type="ECO:0000256" key="1">
    <source>
        <dbReference type="SAM" id="Phobius"/>
    </source>
</evidence>
<organism evidence="2 3">
    <name type="scientific">Desulfonema magnum</name>
    <dbReference type="NCBI Taxonomy" id="45655"/>
    <lineage>
        <taxon>Bacteria</taxon>
        <taxon>Pseudomonadati</taxon>
        <taxon>Thermodesulfobacteriota</taxon>
        <taxon>Desulfobacteria</taxon>
        <taxon>Desulfobacterales</taxon>
        <taxon>Desulfococcaceae</taxon>
        <taxon>Desulfonema</taxon>
    </lineage>
</organism>
<accession>A0A975BYC5</accession>
<dbReference type="KEGG" id="dmm:dnm_094400"/>
<dbReference type="AlphaFoldDB" id="A0A975BYC5"/>
<dbReference type="RefSeq" id="WP_207680325.1">
    <property type="nucleotide sequence ID" value="NZ_CP061800.1"/>
</dbReference>
<keyword evidence="1" id="KW-1133">Transmembrane helix</keyword>